<feature type="domain" description="TET-Associated Glycosyltransferase" evidence="1">
    <location>
        <begin position="33"/>
        <end position="194"/>
    </location>
</feature>
<dbReference type="InterPro" id="IPR049100">
    <property type="entry name" value="TAGT"/>
</dbReference>
<sequence length="258" mass="30133">MFSDMTIYVHTNRPLQLQKTLSWLSPEVLEDVVVVCPTENVEAFELMGYTAQATEAKGLQRIRQELLETCPTKYLMFLDDDLRFSVRRGDDRTKFLNPDKGSSYITEMFQAFREALDLHPFAGIAFRSGANRETDQYRFCSRICAAWGFDAELAREEGFRVDRVQLMEDFDFHLQWLTAGYQSIIVNDYTWDTVIESNTQGGCSTYRTDELQRQCAEWMAETWPRFVKVARRPGWGNAEEERYDVTVQWKKAFKEGLL</sequence>
<reference evidence="3" key="1">
    <citation type="submission" date="2017-08" db="EMBL/GenBank/DDBJ databases">
        <authorList>
            <person name="de Groot N.N."/>
        </authorList>
    </citation>
    <scope>NUCLEOTIDE SEQUENCE [LARGE SCALE GENOMIC DNA]</scope>
</reference>
<dbReference type="Proteomes" id="UP000224487">
    <property type="component" value="Genome"/>
</dbReference>
<dbReference type="Pfam" id="PF20691">
    <property type="entry name" value="TAGT"/>
    <property type="match status" value="1"/>
</dbReference>
<dbReference type="InterPro" id="IPR029044">
    <property type="entry name" value="Nucleotide-diphossugar_trans"/>
</dbReference>
<protein>
    <submittedName>
        <fullName evidence="2">Glycosyltransferase</fullName>
    </submittedName>
</protein>
<gene>
    <name evidence="2" type="ORF">SEA_LUCKYBARNES_39</name>
</gene>
<name>A0A249XNP3_9CAUD</name>
<dbReference type="SUPFAM" id="SSF53448">
    <property type="entry name" value="Nucleotide-diphospho-sugar transferases"/>
    <property type="match status" value="1"/>
</dbReference>
<evidence type="ECO:0000259" key="1">
    <source>
        <dbReference type="Pfam" id="PF20691"/>
    </source>
</evidence>
<organism evidence="2 3">
    <name type="scientific">Brevibacterium phage LuckyBarnes</name>
    <dbReference type="NCBI Taxonomy" id="2027888"/>
    <lineage>
        <taxon>Viruses</taxon>
        <taxon>Duplodnaviria</taxon>
        <taxon>Heunggongvirae</taxon>
        <taxon>Uroviricota</taxon>
        <taxon>Caudoviricetes</taxon>
        <taxon>Luckybarnesvirus</taxon>
        <taxon>Luckybarnesvirus luckybarnes</taxon>
    </lineage>
</organism>
<proteinExistence type="predicted"/>
<evidence type="ECO:0000313" key="3">
    <source>
        <dbReference type="Proteomes" id="UP000224487"/>
    </source>
</evidence>
<accession>A0A249XNP3</accession>
<dbReference type="EMBL" id="MF668275">
    <property type="protein sequence ID" value="ASZ73356.1"/>
    <property type="molecule type" value="Genomic_DNA"/>
</dbReference>
<keyword evidence="3" id="KW-1185">Reference proteome</keyword>
<evidence type="ECO:0000313" key="2">
    <source>
        <dbReference type="EMBL" id="ASZ73356.1"/>
    </source>
</evidence>